<gene>
    <name evidence="1" type="ORF">BECKLPF1236C_GA0070990_100588</name>
</gene>
<organism evidence="1">
    <name type="scientific">Candidatus Kentrum sp. LPFa</name>
    <dbReference type="NCBI Taxonomy" id="2126335"/>
    <lineage>
        <taxon>Bacteria</taxon>
        <taxon>Pseudomonadati</taxon>
        <taxon>Pseudomonadota</taxon>
        <taxon>Gammaproteobacteria</taxon>
        <taxon>Candidatus Kentrum</taxon>
    </lineage>
</organism>
<evidence type="ECO:0000313" key="1">
    <source>
        <dbReference type="EMBL" id="VFK28094.1"/>
    </source>
</evidence>
<protein>
    <submittedName>
        <fullName evidence="1">Uncharacterized protein</fullName>
    </submittedName>
</protein>
<dbReference type="EMBL" id="CAADFP010000058">
    <property type="protein sequence ID" value="VFK28094.1"/>
    <property type="molecule type" value="Genomic_DNA"/>
</dbReference>
<dbReference type="AlphaFoldDB" id="A0A450XFT4"/>
<reference evidence="1" key="1">
    <citation type="submission" date="2019-02" db="EMBL/GenBank/DDBJ databases">
        <authorList>
            <person name="Gruber-Vodicka R. H."/>
            <person name="Seah K. B. B."/>
        </authorList>
    </citation>
    <scope>NUCLEOTIDE SEQUENCE</scope>
    <source>
        <strain evidence="1">BECK_S426</strain>
    </source>
</reference>
<proteinExistence type="predicted"/>
<sequence length="75" mass="8375">MIPLALRRGDVISRGLVTFPENPEQNDQKIRESKERGISSSFLVPDFPGWVSEKSCAPRPIPPSALARSANMFFM</sequence>
<accession>A0A450XFT4</accession>
<name>A0A450XFT4_9GAMM</name>